<sequence length="345" mass="39329">MRATFLQISAFQVLQQINVTYADVGVRLVVLYPSEKNYKEGVVAFPAINKGNNVWELEGTSFDAEILDRGQLHIHLKNPRCDPFRAQLPRSNTMNCFGKYLSKKHDHEVDEQLPTQAYTTTVIFSTDIVKALQDSKDHQDVFVTFEWKELQEPTLYFGTIGARKLAWLKSTWYTSTPADQYFPMNEEMGSTFMLGPLDSGMMISTGGAKSTISGRHSVCFDFAKVISEVPQEIYDTIKAHLLRLVGSDTSFACHDKSLDQMPSIIFTPKSDGVEYKLTSREYIMKMPGKDKVSEAPEEDCFMAIVPTKSPCKWVFGATFAKRYSVTMMKYFDAQEYRVYLFTERL</sequence>
<dbReference type="EMBL" id="CAIX01000160">
    <property type="protein sequence ID" value="CCI10248.1"/>
    <property type="molecule type" value="Genomic_DNA"/>
</dbReference>
<accession>A0A024FT38</accession>
<dbReference type="InterPro" id="IPR021109">
    <property type="entry name" value="Peptidase_aspartic_dom_sf"/>
</dbReference>
<dbReference type="Proteomes" id="UP000053237">
    <property type="component" value="Unassembled WGS sequence"/>
</dbReference>
<gene>
    <name evidence="1" type="ORF">BN9_082670</name>
</gene>
<dbReference type="Gene3D" id="2.40.70.10">
    <property type="entry name" value="Acid Proteases"/>
    <property type="match status" value="1"/>
</dbReference>
<reference evidence="1 2" key="1">
    <citation type="submission" date="2012-05" db="EMBL/GenBank/DDBJ databases">
        <title>Recombination and specialization in a pathogen metapopulation.</title>
        <authorList>
            <person name="Gardiner A."/>
            <person name="Kemen E."/>
            <person name="Schultz-Larsen T."/>
            <person name="MacLean D."/>
            <person name="Van Oosterhout C."/>
            <person name="Jones J.D.G."/>
        </authorList>
    </citation>
    <scope>NUCLEOTIDE SEQUENCE [LARGE SCALE GENOMIC DNA]</scope>
    <source>
        <strain evidence="1 2">Ac Nc2</strain>
    </source>
</reference>
<protein>
    <recommendedName>
        <fullName evidence="3">Peptidase A1 domain-containing protein</fullName>
    </recommendedName>
</protein>
<evidence type="ECO:0008006" key="3">
    <source>
        <dbReference type="Google" id="ProtNLM"/>
    </source>
</evidence>
<dbReference type="SUPFAM" id="SSF50630">
    <property type="entry name" value="Acid proteases"/>
    <property type="match status" value="1"/>
</dbReference>
<evidence type="ECO:0000313" key="2">
    <source>
        <dbReference type="Proteomes" id="UP000053237"/>
    </source>
</evidence>
<name>A0A024FT38_9STRA</name>
<organism evidence="1 2">
    <name type="scientific">Albugo candida</name>
    <dbReference type="NCBI Taxonomy" id="65357"/>
    <lineage>
        <taxon>Eukaryota</taxon>
        <taxon>Sar</taxon>
        <taxon>Stramenopiles</taxon>
        <taxon>Oomycota</taxon>
        <taxon>Peronosporomycetes</taxon>
        <taxon>Albuginales</taxon>
        <taxon>Albuginaceae</taxon>
        <taxon>Albugo</taxon>
    </lineage>
</organism>
<evidence type="ECO:0000313" key="1">
    <source>
        <dbReference type="EMBL" id="CCI10248.1"/>
    </source>
</evidence>
<comment type="caution">
    <text evidence="1">The sequence shown here is derived from an EMBL/GenBank/DDBJ whole genome shotgun (WGS) entry which is preliminary data.</text>
</comment>
<keyword evidence="2" id="KW-1185">Reference proteome</keyword>
<dbReference type="AlphaFoldDB" id="A0A024FT38"/>
<proteinExistence type="predicted"/>
<dbReference type="InParanoid" id="A0A024FT38"/>